<reference evidence="2" key="1">
    <citation type="journal article" date="2007" name="Nature">
        <title>The grapevine genome sequence suggests ancestral hexaploidization in major angiosperm phyla.</title>
        <authorList>
            <consortium name="The French-Italian Public Consortium for Grapevine Genome Characterization."/>
            <person name="Jaillon O."/>
            <person name="Aury J.-M."/>
            <person name="Noel B."/>
            <person name="Policriti A."/>
            <person name="Clepet C."/>
            <person name="Casagrande A."/>
            <person name="Choisne N."/>
            <person name="Aubourg S."/>
            <person name="Vitulo N."/>
            <person name="Jubin C."/>
            <person name="Vezzi A."/>
            <person name="Legeai F."/>
            <person name="Hugueney P."/>
            <person name="Dasilva C."/>
            <person name="Horner D."/>
            <person name="Mica E."/>
            <person name="Jublot D."/>
            <person name="Poulain J."/>
            <person name="Bruyere C."/>
            <person name="Billault A."/>
            <person name="Segurens B."/>
            <person name="Gouyvenoux M."/>
            <person name="Ugarte E."/>
            <person name="Cattonaro F."/>
            <person name="Anthouard V."/>
            <person name="Vico V."/>
            <person name="Del Fabbro C."/>
            <person name="Alaux M."/>
            <person name="Di Gaspero G."/>
            <person name="Dumas V."/>
            <person name="Felice N."/>
            <person name="Paillard S."/>
            <person name="Juman I."/>
            <person name="Moroldo M."/>
            <person name="Scalabrin S."/>
            <person name="Canaguier A."/>
            <person name="Le Clainche I."/>
            <person name="Malacrida G."/>
            <person name="Durand E."/>
            <person name="Pesole G."/>
            <person name="Laucou V."/>
            <person name="Chatelet P."/>
            <person name="Merdinoglu D."/>
            <person name="Delledonne M."/>
            <person name="Pezzotti M."/>
            <person name="Lecharny A."/>
            <person name="Scarpelli C."/>
            <person name="Artiguenave F."/>
            <person name="Pe M.E."/>
            <person name="Valle G."/>
            <person name="Morgante M."/>
            <person name="Caboche M."/>
            <person name="Adam-Blondon A.-F."/>
            <person name="Weissenbach J."/>
            <person name="Quetier F."/>
            <person name="Wincker P."/>
        </authorList>
    </citation>
    <scope>NUCLEOTIDE SEQUENCE [LARGE SCALE GENOMIC DNA]</scope>
    <source>
        <strain evidence="2">cv. Pinot noir / PN40024</strain>
    </source>
</reference>
<dbReference type="PaxDb" id="29760-VIT_00s0479g00010.t01"/>
<keyword evidence="2" id="KW-1185">Reference proteome</keyword>
<gene>
    <name evidence="1" type="ORF">VIT_00s0479g00010</name>
</gene>
<organism evidence="1 2">
    <name type="scientific">Vitis vinifera</name>
    <name type="common">Grape</name>
    <dbReference type="NCBI Taxonomy" id="29760"/>
    <lineage>
        <taxon>Eukaryota</taxon>
        <taxon>Viridiplantae</taxon>
        <taxon>Streptophyta</taxon>
        <taxon>Embryophyta</taxon>
        <taxon>Tracheophyta</taxon>
        <taxon>Spermatophyta</taxon>
        <taxon>Magnoliopsida</taxon>
        <taxon>eudicotyledons</taxon>
        <taxon>Gunneridae</taxon>
        <taxon>Pentapetalae</taxon>
        <taxon>rosids</taxon>
        <taxon>Vitales</taxon>
        <taxon>Vitaceae</taxon>
        <taxon>Viteae</taxon>
        <taxon>Vitis</taxon>
    </lineage>
</organism>
<dbReference type="HOGENOM" id="CLU_2946387_0_0_1"/>
<name>D7TRW1_VITVI</name>
<evidence type="ECO:0000313" key="1">
    <source>
        <dbReference type="EMBL" id="CBI33237.3"/>
    </source>
</evidence>
<proteinExistence type="predicted"/>
<evidence type="ECO:0000313" key="2">
    <source>
        <dbReference type="Proteomes" id="UP000009183"/>
    </source>
</evidence>
<accession>D7TRW1</accession>
<dbReference type="Proteomes" id="UP000009183">
    <property type="component" value="Unassembled WGS sequence, unordered"/>
</dbReference>
<dbReference type="AlphaFoldDB" id="D7TRW1"/>
<sequence>MQLVKIIRKAFFIGYKSWVPCIIILHPCLNLNSHESSVWPGFCSFPGYNVIKKVEFSCTS</sequence>
<dbReference type="EMBL" id="FN596047">
    <property type="protein sequence ID" value="CBI33237.3"/>
    <property type="molecule type" value="Genomic_DNA"/>
</dbReference>
<dbReference type="InParanoid" id="D7TRW1"/>
<protein>
    <submittedName>
        <fullName evidence="1">Uncharacterized protein</fullName>
    </submittedName>
</protein>